<evidence type="ECO:0000256" key="2">
    <source>
        <dbReference type="ARBA" id="ARBA00022562"/>
    </source>
</evidence>
<keyword evidence="6 9" id="KW-1133">Transmembrane helix</keyword>
<dbReference type="GO" id="GO:0044201">
    <property type="term" value="C:host cell nuclear inner membrane"/>
    <property type="evidence" value="ECO:0007669"/>
    <property type="project" value="UniProtKB-SubCell"/>
</dbReference>
<evidence type="ECO:0000256" key="1">
    <source>
        <dbReference type="ARBA" id="ARBA00022553"/>
    </source>
</evidence>
<accession>A0A0F6TGI7</accession>
<dbReference type="Proteomes" id="UP000105122">
    <property type="component" value="Segment"/>
</dbReference>
<evidence type="ECO:0000313" key="10">
    <source>
        <dbReference type="EMBL" id="AKE44227.1"/>
    </source>
</evidence>
<evidence type="ECO:0000256" key="5">
    <source>
        <dbReference type="ARBA" id="ARBA00022921"/>
    </source>
</evidence>
<proteinExistence type="predicted"/>
<dbReference type="EMBL" id="KP967684">
    <property type="protein sequence ID" value="AKE44227.1"/>
    <property type="molecule type" value="Genomic_DNA"/>
</dbReference>
<keyword evidence="4" id="KW-1043">Host membrane</keyword>
<gene>
    <name evidence="10" type="primary">a50</name>
</gene>
<evidence type="ECO:0000313" key="11">
    <source>
        <dbReference type="Proteomes" id="UP000105122"/>
    </source>
</evidence>
<keyword evidence="3 9" id="KW-0812">Transmembrane</keyword>
<evidence type="ECO:0000256" key="8">
    <source>
        <dbReference type="ARBA" id="ARBA00043948"/>
    </source>
</evidence>
<protein>
    <submittedName>
        <fullName evidence="10">A50</fullName>
    </submittedName>
</protein>
<reference evidence="10 11" key="1">
    <citation type="journal article" date="2015" name="Genome Announc.">
        <title>Complete Genome Sequence of Rat Cytomegalovirus Strain ALL-03 (Malaysian Strain).</title>
        <authorList>
            <person name="Balakrishnan K.N."/>
            <person name="Abdullah A.A."/>
            <person name="Camalxaman S.N."/>
            <person name="Quah Y.W."/>
            <person name="Abba Y."/>
            <person name="Hani H."/>
            <person name="Loh H.S."/>
            <person name="Kamal F.M."/>
            <person name="Zeenathul N.A."/>
            <person name="Aini I."/>
            <person name="Omar A.R."/>
            <person name="Noordin M.M."/>
            <person name="Mohd Azmi M.L."/>
        </authorList>
    </citation>
    <scope>NUCLEOTIDE SEQUENCE [LARGE SCALE GENOMIC DNA]</scope>
    <source>
        <strain evidence="10">ALL-03</strain>
    </source>
</reference>
<keyword evidence="1" id="KW-0597">Phosphoprotein</keyword>
<keyword evidence="5" id="KW-0426">Late protein</keyword>
<keyword evidence="7 9" id="KW-0472">Membrane</keyword>
<sequence length="270" mass="30583">MNIEKNIGLDLVHNTRRILKLEENELRVTDSALICKNPNYSLCDAMLSTDVIYPLEYLLSYWECRSGTGACFVFKNTGCRVSMSCHVGFPERLRGMKRVCEYNVLNVNETFVVTLSDIDRIKPCEKGVLTNCVVRRSNSGMAYNVEVVAFGPENEAEYEALLRDIYARSRGKCEKMSGGRCATSWVTGLGARRVGTVRKSMHTRRHVEPGDARIILPNGEVGRTIRFDRVISMIVRHATVFLLIFALVVLLICVSLFATYWYADRSKSYP</sequence>
<comment type="subcellular location">
    <subcellularLocation>
        <location evidence="8">Host nucleus inner membrane</location>
        <topology evidence="8">Single-pass membrane protein</topology>
    </subcellularLocation>
</comment>
<dbReference type="Pfam" id="PF04541">
    <property type="entry name" value="Herpes_U34"/>
    <property type="match status" value="1"/>
</dbReference>
<evidence type="ECO:0000256" key="9">
    <source>
        <dbReference type="SAM" id="Phobius"/>
    </source>
</evidence>
<organism evidence="10 11">
    <name type="scientific">Rat cytomegalovirus ALL-03</name>
    <dbReference type="NCBI Taxonomy" id="1640278"/>
    <lineage>
        <taxon>Viruses</taxon>
        <taxon>Duplodnaviria</taxon>
        <taxon>Heunggongvirae</taxon>
        <taxon>Peploviricota</taxon>
        <taxon>Herviviricetes</taxon>
        <taxon>Herpesvirales</taxon>
        <taxon>Orthoherpesviridae</taxon>
        <taxon>Betaherpesvirinae</taxon>
        <taxon>Muromegalovirus</taxon>
        <taxon>Muromegalovirus muridbeta8</taxon>
        <taxon>Rat cytomegalovirus (isolate England)</taxon>
    </lineage>
</organism>
<feature type="transmembrane region" description="Helical" evidence="9">
    <location>
        <begin position="239"/>
        <end position="263"/>
    </location>
</feature>
<evidence type="ECO:0000256" key="7">
    <source>
        <dbReference type="ARBA" id="ARBA00023136"/>
    </source>
</evidence>
<evidence type="ECO:0000256" key="6">
    <source>
        <dbReference type="ARBA" id="ARBA00022989"/>
    </source>
</evidence>
<evidence type="ECO:0000256" key="3">
    <source>
        <dbReference type="ARBA" id="ARBA00022692"/>
    </source>
</evidence>
<dbReference type="InterPro" id="IPR007626">
    <property type="entry name" value="Herpesvirus_viron_egress-type"/>
</dbReference>
<evidence type="ECO:0000256" key="4">
    <source>
        <dbReference type="ARBA" id="ARBA00022870"/>
    </source>
</evidence>
<keyword evidence="2" id="KW-1048">Host nucleus</keyword>
<name>A0A0F6TGI7_RCMVE</name>